<evidence type="ECO:0000313" key="2">
    <source>
        <dbReference type="EMBL" id="MCW3167400.1"/>
    </source>
</evidence>
<feature type="signal peptide" evidence="1">
    <location>
        <begin position="1"/>
        <end position="18"/>
    </location>
</feature>
<organism evidence="2 3">
    <name type="scientific">Chryseobacterium kimseyorum</name>
    <dbReference type="NCBI Taxonomy" id="2984028"/>
    <lineage>
        <taxon>Bacteria</taxon>
        <taxon>Pseudomonadati</taxon>
        <taxon>Bacteroidota</taxon>
        <taxon>Flavobacteriia</taxon>
        <taxon>Flavobacteriales</taxon>
        <taxon>Weeksellaceae</taxon>
        <taxon>Chryseobacterium group</taxon>
        <taxon>Chryseobacterium</taxon>
    </lineage>
</organism>
<feature type="chain" id="PRO_5046036835" evidence="1">
    <location>
        <begin position="19"/>
        <end position="267"/>
    </location>
</feature>
<protein>
    <submittedName>
        <fullName evidence="2">Uncharacterized protein</fullName>
    </submittedName>
</protein>
<gene>
    <name evidence="2" type="ORF">OMO38_02560</name>
</gene>
<name>A0ABT3HUD2_9FLAO</name>
<accession>A0ABT3HUD2</accession>
<evidence type="ECO:0000313" key="3">
    <source>
        <dbReference type="Proteomes" id="UP001163731"/>
    </source>
</evidence>
<dbReference type="RefSeq" id="WP_264748688.1">
    <property type="nucleotide sequence ID" value="NZ_JAPDHW010000002.1"/>
</dbReference>
<comment type="caution">
    <text evidence="2">The sequence shown here is derived from an EMBL/GenBank/DDBJ whole genome shotgun (WGS) entry which is preliminary data.</text>
</comment>
<evidence type="ECO:0000256" key="1">
    <source>
        <dbReference type="SAM" id="SignalP"/>
    </source>
</evidence>
<proteinExistence type="predicted"/>
<keyword evidence="3" id="KW-1185">Reference proteome</keyword>
<reference evidence="2" key="1">
    <citation type="submission" date="2022-10" db="EMBL/GenBank/DDBJ databases">
        <title>Chryseobacterium babae sp. nov. isolated from the gut of the beetle Oryctes rhinoceros, and Chryseobacterium kimseyorum sp. nov., isolated from a stick insect rearing cage.</title>
        <authorList>
            <person name="Shelomi M."/>
            <person name="Han C.-J."/>
            <person name="Chen W.-M."/>
            <person name="Chen H.-K."/>
            <person name="Liaw S.-J."/>
            <person name="Muhle E."/>
            <person name="Clermont D."/>
        </authorList>
    </citation>
    <scope>NUCLEOTIDE SEQUENCE</scope>
    <source>
        <strain evidence="2">09-1422</strain>
    </source>
</reference>
<sequence>MKSFLFLLAFFVQTVVSAQIISVEDSIKNQREIDYKQLRANIMKVSAESCTRDSIRAVNDFKITNKLYISTPGPGGSDFPATQELGKLLQKQNIYYGGTWSGNCFGTYSTGECYYIYSTKLTEEKFGKAAIDKILKQAIFERIQKNPIIIFEYNDHTEWLHEGEKTVADSLLNNLFFKKFKYPKDYKEKKQSGQSFTEATVTVDFEQDKLNLVIEKFSHHFTDKENEKFIPQFEKQITDFINSGNFIFQNQHSINEGFKRSFKIYYK</sequence>
<dbReference type="EMBL" id="JAPDHW010000002">
    <property type="protein sequence ID" value="MCW3167400.1"/>
    <property type="molecule type" value="Genomic_DNA"/>
</dbReference>
<dbReference type="Proteomes" id="UP001163731">
    <property type="component" value="Unassembled WGS sequence"/>
</dbReference>
<keyword evidence="1" id="KW-0732">Signal</keyword>